<dbReference type="EMBL" id="JYFN01000007">
    <property type="protein sequence ID" value="KJE24236.1"/>
    <property type="molecule type" value="Genomic_DNA"/>
</dbReference>
<dbReference type="RefSeq" id="WP_044884143.1">
    <property type="nucleotide sequence ID" value="NZ_JYFN01000007.1"/>
</dbReference>
<evidence type="ECO:0000313" key="2">
    <source>
        <dbReference type="Proteomes" id="UP000032545"/>
    </source>
</evidence>
<evidence type="ECO:0000313" key="1">
    <source>
        <dbReference type="EMBL" id="KJE24236.1"/>
    </source>
</evidence>
<reference evidence="2" key="1">
    <citation type="submission" date="2015-02" db="EMBL/GenBank/DDBJ databases">
        <title>Draft Genome of Frankia sp. CpI1-S.</title>
        <authorList>
            <person name="Oshone R.T."/>
            <person name="Ngom M."/>
            <person name="Ghodhbane-Gtari F."/>
            <person name="Gtari M."/>
            <person name="Morris K."/>
            <person name="Thomas K."/>
            <person name="Sen A."/>
            <person name="Tisa L.S."/>
        </authorList>
    </citation>
    <scope>NUCLEOTIDE SEQUENCE [LARGE SCALE GENOMIC DNA]</scope>
    <source>
        <strain evidence="2">CpI1-S</strain>
    </source>
</reference>
<proteinExistence type="predicted"/>
<keyword evidence="2" id="KW-1185">Reference proteome</keyword>
<dbReference type="Proteomes" id="UP000032545">
    <property type="component" value="Unassembled WGS sequence"/>
</dbReference>
<dbReference type="PATRIC" id="fig|1502723.3.peg.5540"/>
<evidence type="ECO:0008006" key="3">
    <source>
        <dbReference type="Google" id="ProtNLM"/>
    </source>
</evidence>
<sequence length="116" mass="13648">MSNLISTVDLPRDFTYPPEFLRVVELGLTNLEPWWIMDGEILFRRHLGLRSRYPADCFVPFAERQDNDDVACWDLDSGGITVVHDFASPGYHRENAFVNFYAWFRRAVEDFIEWGE</sequence>
<gene>
    <name evidence="1" type="ORF">FF36_01311</name>
</gene>
<dbReference type="AlphaFoldDB" id="A0A0D8BJE2"/>
<comment type="caution">
    <text evidence="1">The sequence shown here is derived from an EMBL/GenBank/DDBJ whole genome shotgun (WGS) entry which is preliminary data.</text>
</comment>
<dbReference type="OrthoDB" id="6058590at2"/>
<organism evidence="1 2">
    <name type="scientific">Frankia torreyi</name>
    <dbReference type="NCBI Taxonomy" id="1856"/>
    <lineage>
        <taxon>Bacteria</taxon>
        <taxon>Bacillati</taxon>
        <taxon>Actinomycetota</taxon>
        <taxon>Actinomycetes</taxon>
        <taxon>Frankiales</taxon>
        <taxon>Frankiaceae</taxon>
        <taxon>Frankia</taxon>
    </lineage>
</organism>
<accession>A0A0D8BJE2</accession>
<reference evidence="1 2" key="2">
    <citation type="journal article" date="2016" name="Genome Announc.">
        <title>Permanent Draft Genome Sequences for Two Variants of Frankia sp. Strain CpI1, the First Frankia Strain Isolated from Root Nodules of Comptonia peregrina.</title>
        <authorList>
            <person name="Oshone R."/>
            <person name="Hurst S.G.IV."/>
            <person name="Abebe-Akele F."/>
            <person name="Simpson S."/>
            <person name="Morris K."/>
            <person name="Thomas W.K."/>
            <person name="Tisa L.S."/>
        </authorList>
    </citation>
    <scope>NUCLEOTIDE SEQUENCE [LARGE SCALE GENOMIC DNA]</scope>
    <source>
        <strain evidence="2">CpI1-S</strain>
    </source>
</reference>
<name>A0A0D8BJE2_9ACTN</name>
<protein>
    <recommendedName>
        <fullName evidence="3">SMI1/KNR4 family protein</fullName>
    </recommendedName>
</protein>